<protein>
    <submittedName>
        <fullName evidence="1">Uncharacterized protein</fullName>
    </submittedName>
</protein>
<organism evidence="1 2">
    <name type="scientific">Persea americana</name>
    <name type="common">Avocado</name>
    <dbReference type="NCBI Taxonomy" id="3435"/>
    <lineage>
        <taxon>Eukaryota</taxon>
        <taxon>Viridiplantae</taxon>
        <taxon>Streptophyta</taxon>
        <taxon>Embryophyta</taxon>
        <taxon>Tracheophyta</taxon>
        <taxon>Spermatophyta</taxon>
        <taxon>Magnoliopsida</taxon>
        <taxon>Magnoliidae</taxon>
        <taxon>Laurales</taxon>
        <taxon>Lauraceae</taxon>
        <taxon>Persea</taxon>
    </lineage>
</organism>
<reference evidence="1 2" key="1">
    <citation type="journal article" date="2022" name="Hortic Res">
        <title>A haplotype resolved chromosomal level avocado genome allows analysis of novel avocado genes.</title>
        <authorList>
            <person name="Nath O."/>
            <person name="Fletcher S.J."/>
            <person name="Hayward A."/>
            <person name="Shaw L.M."/>
            <person name="Masouleh A.K."/>
            <person name="Furtado A."/>
            <person name="Henry R.J."/>
            <person name="Mitter N."/>
        </authorList>
    </citation>
    <scope>NUCLEOTIDE SEQUENCE [LARGE SCALE GENOMIC DNA]</scope>
    <source>
        <strain evidence="2">cv. Hass</strain>
    </source>
</reference>
<evidence type="ECO:0000313" key="1">
    <source>
        <dbReference type="EMBL" id="KAJ8630092.1"/>
    </source>
</evidence>
<proteinExistence type="predicted"/>
<evidence type="ECO:0000313" key="2">
    <source>
        <dbReference type="Proteomes" id="UP001234297"/>
    </source>
</evidence>
<dbReference type="EMBL" id="CM056815">
    <property type="protein sequence ID" value="KAJ8630092.1"/>
    <property type="molecule type" value="Genomic_DNA"/>
</dbReference>
<gene>
    <name evidence="1" type="ORF">MRB53_023415</name>
</gene>
<comment type="caution">
    <text evidence="1">The sequence shown here is derived from an EMBL/GenBank/DDBJ whole genome shotgun (WGS) entry which is preliminary data.</text>
</comment>
<accession>A0ACC2LAJ9</accession>
<dbReference type="Proteomes" id="UP001234297">
    <property type="component" value="Chromosome 7"/>
</dbReference>
<keyword evidence="2" id="KW-1185">Reference proteome</keyword>
<name>A0ACC2LAJ9_PERAE</name>
<sequence>MAHNTGDSSGDPPSSATGGGGKDSSDGMRSSEMALTTTRSTAQQRFFCGSGDLLLRQDQIPFNLIGTLFLPICALFLPPISAGDT</sequence>